<dbReference type="InterPro" id="IPR027417">
    <property type="entry name" value="P-loop_NTPase"/>
</dbReference>
<keyword evidence="2" id="KW-0614">Plasmid</keyword>
<reference evidence="2" key="2">
    <citation type="submission" date="2014-02" db="EMBL/GenBank/DDBJ databases">
        <title>Plasmid-mediated 2-methylpyridine and pyridine degradation in Arthrobacter sp. 68b.</title>
        <authorList>
            <person name="Stanislauskiene R."/>
            <person name="Rutkiene R."/>
            <person name="Gasparaviciute R."/>
            <person name="Meskiene R."/>
            <person name="Bachamatova I."/>
            <person name="Marcinkeviciene L."/>
            <person name="Meskys R."/>
        </authorList>
    </citation>
    <scope>NUCLEOTIDE SEQUENCE</scope>
    <source>
        <strain evidence="2">68b</strain>
        <plasmid evidence="2">p2MP</plasmid>
    </source>
</reference>
<dbReference type="InterPro" id="IPR051162">
    <property type="entry name" value="T4SS_component"/>
</dbReference>
<reference evidence="2" key="1">
    <citation type="journal article" date="2011" name="Biologija">
        <title>Analysis of phthalate degradation operon from Arthrobacter sp. 68b.</title>
        <authorList>
            <person name="Stanislauskiene R."/>
            <person name="Rudenkov M."/>
            <person name="Karvelis L."/>
            <person name="Gasparaviciute R."/>
            <person name="Meskiene R."/>
            <person name="Casaite V."/>
            <person name="Meskys R."/>
        </authorList>
    </citation>
    <scope>NUCLEOTIDE SEQUENCE</scope>
    <source>
        <strain evidence="2">68b</strain>
        <plasmid evidence="2">p2MP</plasmid>
    </source>
</reference>
<geneLocation type="plasmid" evidence="2">
    <name>p2MP</name>
</geneLocation>
<dbReference type="Gene3D" id="3.40.50.300">
    <property type="entry name" value="P-loop containing nucleotide triphosphate hydrolases"/>
    <property type="match status" value="2"/>
</dbReference>
<dbReference type="SUPFAM" id="SSF52540">
    <property type="entry name" value="P-loop containing nucleoside triphosphate hydrolases"/>
    <property type="match status" value="1"/>
</dbReference>
<accession>A0A0F7CQW4</accession>
<dbReference type="AlphaFoldDB" id="A0A0F7CQW4"/>
<feature type="compositionally biased region" description="Gly residues" evidence="1">
    <location>
        <begin position="39"/>
        <end position="48"/>
    </location>
</feature>
<evidence type="ECO:0000313" key="2">
    <source>
        <dbReference type="EMBL" id="AKG47438.1"/>
    </source>
</evidence>
<dbReference type="RefSeq" id="WP_173160875.1">
    <property type="nucleotide sequence ID" value="NZ_KJ410765.1"/>
</dbReference>
<evidence type="ECO:0000256" key="1">
    <source>
        <dbReference type="SAM" id="MobiDB-lite"/>
    </source>
</evidence>
<dbReference type="PANTHER" id="PTHR30121:SF6">
    <property type="entry name" value="SLR6007 PROTEIN"/>
    <property type="match status" value="1"/>
</dbReference>
<sequence>MARFTFLQAKKVKTVNTATKTPTGQREGTSRPGRVRGPGSRGWGGRGGGAAALVPAVREYRGTTVQVCGLWPFSSGTSSPMIGVPLGRHEETQATVCCDPISWFQRAHLISNPSAFILGKPGLGKSTLVRRMFLGLSGQGVHPLVLGDLKAEHVDAVEALGGQVIRLGRGRGYLNILDPGQAVEVAQLLEAEGHHDAAVRVRADAHGRRLNMVVSLITISRNSPPTDQEQTILDRALRVLDDTFDGIPVLKDLLDVITAGPAELRQVALDRGDMTVYLLETRALEATLLGLTGGGKLGEIFSAQTTNPMRRDRAVVFDVSSIDETETDLQAAVLLACWSYGFGTVNVANALADAGLEPRRNYFVVLDELWRALRSGKGMVDRVDALTRLNRSVGVGQVMISHTMSDLLALPAEEDRMKARGFVERSGMVICAGLPASEMPLLTAAIPLSRQEQQKLISWQDPPAWDSRGGDVEPPGRGKFLIKVGGRPGIPVTIGLTSIEASLNDTNKLWHAPAETLLDGAAPIREEGAA</sequence>
<protein>
    <recommendedName>
        <fullName evidence="3">ATP/GTP-binding protein</fullName>
    </recommendedName>
</protein>
<dbReference type="EMBL" id="KJ410765">
    <property type="protein sequence ID" value="AKG47438.1"/>
    <property type="molecule type" value="Genomic_DNA"/>
</dbReference>
<feature type="region of interest" description="Disordered" evidence="1">
    <location>
        <begin position="15"/>
        <end position="48"/>
    </location>
</feature>
<organism evidence="2">
    <name type="scientific">Arthrobacter sp. 68b</name>
    <dbReference type="NCBI Taxonomy" id="311808"/>
    <lineage>
        <taxon>Bacteria</taxon>
        <taxon>Bacillati</taxon>
        <taxon>Actinomycetota</taxon>
        <taxon>Actinomycetes</taxon>
        <taxon>Micrococcales</taxon>
        <taxon>Micrococcaceae</taxon>
        <taxon>Arthrobacter</taxon>
    </lineage>
</organism>
<evidence type="ECO:0008006" key="3">
    <source>
        <dbReference type="Google" id="ProtNLM"/>
    </source>
</evidence>
<dbReference type="PANTHER" id="PTHR30121">
    <property type="entry name" value="UNCHARACTERIZED PROTEIN YJGR-RELATED"/>
    <property type="match status" value="1"/>
</dbReference>
<name>A0A0F7CQW4_9MICC</name>
<proteinExistence type="predicted"/>